<organism evidence="2 3">
    <name type="scientific">Tolypocladium capitatum</name>
    <dbReference type="NCBI Taxonomy" id="45235"/>
    <lineage>
        <taxon>Eukaryota</taxon>
        <taxon>Fungi</taxon>
        <taxon>Dikarya</taxon>
        <taxon>Ascomycota</taxon>
        <taxon>Pezizomycotina</taxon>
        <taxon>Sordariomycetes</taxon>
        <taxon>Hypocreomycetidae</taxon>
        <taxon>Hypocreales</taxon>
        <taxon>Ophiocordycipitaceae</taxon>
        <taxon>Tolypocladium</taxon>
    </lineage>
</organism>
<evidence type="ECO:0000313" key="3">
    <source>
        <dbReference type="Proteomes" id="UP000236621"/>
    </source>
</evidence>
<name>A0A2K3QQB5_9HYPO</name>
<dbReference type="Proteomes" id="UP000236621">
    <property type="component" value="Unassembled WGS sequence"/>
</dbReference>
<accession>A0A2K3QQB5</accession>
<gene>
    <name evidence="2" type="ORF">TCAP_00348</name>
</gene>
<feature type="compositionally biased region" description="Acidic residues" evidence="1">
    <location>
        <begin position="186"/>
        <end position="203"/>
    </location>
</feature>
<protein>
    <submittedName>
        <fullName evidence="2">Uncharacterized protein</fullName>
    </submittedName>
</protein>
<evidence type="ECO:0000256" key="1">
    <source>
        <dbReference type="SAM" id="MobiDB-lite"/>
    </source>
</evidence>
<feature type="region of interest" description="Disordered" evidence="1">
    <location>
        <begin position="100"/>
        <end position="151"/>
    </location>
</feature>
<dbReference type="EMBL" id="NRSZ01000064">
    <property type="protein sequence ID" value="PNY29732.1"/>
    <property type="molecule type" value="Genomic_DNA"/>
</dbReference>
<evidence type="ECO:0000313" key="2">
    <source>
        <dbReference type="EMBL" id="PNY29732.1"/>
    </source>
</evidence>
<feature type="non-terminal residue" evidence="2">
    <location>
        <position position="1"/>
    </location>
</feature>
<comment type="caution">
    <text evidence="2">The sequence shown here is derived from an EMBL/GenBank/DDBJ whole genome shotgun (WGS) entry which is preliminary data.</text>
</comment>
<dbReference type="AlphaFoldDB" id="A0A2K3QQB5"/>
<feature type="compositionally biased region" description="Polar residues" evidence="1">
    <location>
        <begin position="118"/>
        <end position="132"/>
    </location>
</feature>
<sequence length="480" mass="51975">GTSSQDPTRPNRLVHHRLTLPRLTPTSAPNLNVASPHPFADLDTHTAGTNTPPSLRLCQSGGLLTRRRTTVKSTATGADDVISLVRYWKIPSSTDGLRFWDRKRTMPSSPRTPRHSRNSSAVDSYQGSPQTRRQSRSSVHDPATPFANGLSHQDSLDLNILASRGAGPGNGMGNLADELADAFSDSGDEEEDEYQDGEADLVDPEAVHGQTRDGGADVDGAPMHDGSLSIPSPHKRSHQRKGSEYDGSEYGSESDLDSAGMPPTLVAKIDAIESLARRGTESYGGPADDVFKRVTDGLRDLGSQSTVEGSASRLITAHSALTTHLTHQTRQLHSLTFPLLSPLAPPPDAETIDGLVPLLLSLSDDMPRPSTSAFNSLTALHSLTAELIQTLSYLSDTLHMSRQTTATATRRLKSAKELVSDMRRDEELREEGERWLARGNWGERLQKRECAGVCGEVIGGFEDVCNGWRQRLLAQAESQA</sequence>
<feature type="region of interest" description="Disordered" evidence="1">
    <location>
        <begin position="184"/>
        <end position="261"/>
    </location>
</feature>
<dbReference type="OrthoDB" id="5427526at2759"/>
<keyword evidence="3" id="KW-1185">Reference proteome</keyword>
<proteinExistence type="predicted"/>
<reference evidence="2 3" key="1">
    <citation type="submission" date="2017-08" db="EMBL/GenBank/DDBJ databases">
        <title>Harnessing the power of phylogenomics to disentangle the directionality and signatures of interkingdom host jumping in the parasitic fungal genus Tolypocladium.</title>
        <authorList>
            <person name="Quandt C.A."/>
            <person name="Patterson W."/>
            <person name="Spatafora J.W."/>
        </authorList>
    </citation>
    <scope>NUCLEOTIDE SEQUENCE [LARGE SCALE GENOMIC DNA]</scope>
    <source>
        <strain evidence="2 3">CBS 113982</strain>
    </source>
</reference>